<sequence length="105" mass="11467">MLIIFTIFTGLVKSLGPGLLMPMRTSLQGPVEQLIHSEAVDGDEFDRWFGDTSGADNQITVGMDSDRSVATHFEKTGGGLPLFWIGVRIGIVVPLAVAVFYWRQA</sequence>
<keyword evidence="1" id="KW-1133">Transmembrane helix</keyword>
<dbReference type="Proteomes" id="UP000070284">
    <property type="component" value="Unassembled WGS sequence"/>
</dbReference>
<comment type="caution">
    <text evidence="2">The sequence shown here is derived from an EMBL/GenBank/DDBJ whole genome shotgun (WGS) entry which is preliminary data.</text>
</comment>
<accession>A0A133UM09</accession>
<feature type="transmembrane region" description="Helical" evidence="1">
    <location>
        <begin position="82"/>
        <end position="102"/>
    </location>
</feature>
<name>A0A133UM09_9EURY</name>
<dbReference type="AlphaFoldDB" id="A0A133UM09"/>
<gene>
    <name evidence="2" type="ORF">AKJ65_02495</name>
</gene>
<keyword evidence="1" id="KW-0472">Membrane</keyword>
<proteinExistence type="predicted"/>
<evidence type="ECO:0000313" key="2">
    <source>
        <dbReference type="EMBL" id="KXA95150.1"/>
    </source>
</evidence>
<protein>
    <submittedName>
        <fullName evidence="2">Uncharacterized protein</fullName>
    </submittedName>
</protein>
<reference evidence="2 3" key="1">
    <citation type="journal article" date="2016" name="Sci. Rep.">
        <title>Metabolic traits of an uncultured archaeal lineage -MSBL1- from brine pools of the Red Sea.</title>
        <authorList>
            <person name="Mwirichia R."/>
            <person name="Alam I."/>
            <person name="Rashid M."/>
            <person name="Vinu M."/>
            <person name="Ba-Alawi W."/>
            <person name="Anthony Kamau A."/>
            <person name="Kamanda Ngugi D."/>
            <person name="Goker M."/>
            <person name="Klenk H.P."/>
            <person name="Bajic V."/>
            <person name="Stingl U."/>
        </authorList>
    </citation>
    <scope>NUCLEOTIDE SEQUENCE [LARGE SCALE GENOMIC DNA]</scope>
    <source>
        <strain evidence="2">SCGC-AAA259E19</strain>
    </source>
</reference>
<dbReference type="EMBL" id="LHXO01000024">
    <property type="protein sequence ID" value="KXA95150.1"/>
    <property type="molecule type" value="Genomic_DNA"/>
</dbReference>
<organism evidence="2 3">
    <name type="scientific">candidate division MSBL1 archaeon SCGC-AAA259E19</name>
    <dbReference type="NCBI Taxonomy" id="1698264"/>
    <lineage>
        <taxon>Archaea</taxon>
        <taxon>Methanobacteriati</taxon>
        <taxon>Methanobacteriota</taxon>
        <taxon>candidate division MSBL1</taxon>
    </lineage>
</organism>
<keyword evidence="3" id="KW-1185">Reference proteome</keyword>
<evidence type="ECO:0000313" key="3">
    <source>
        <dbReference type="Proteomes" id="UP000070284"/>
    </source>
</evidence>
<keyword evidence="1" id="KW-0812">Transmembrane</keyword>
<evidence type="ECO:0000256" key="1">
    <source>
        <dbReference type="SAM" id="Phobius"/>
    </source>
</evidence>